<reference evidence="1 2" key="1">
    <citation type="journal article" date="2021" name="Plant Biotechnol. J.">
        <title>Multi-omics assisted identification of the key and species-specific regulatory components of drought-tolerant mechanisms in Gossypium stocksii.</title>
        <authorList>
            <person name="Yu D."/>
            <person name="Ke L."/>
            <person name="Zhang D."/>
            <person name="Wu Y."/>
            <person name="Sun Y."/>
            <person name="Mei J."/>
            <person name="Sun J."/>
            <person name="Sun Y."/>
        </authorList>
    </citation>
    <scope>NUCLEOTIDE SEQUENCE [LARGE SCALE GENOMIC DNA]</scope>
    <source>
        <strain evidence="2">cv. E1</strain>
        <tissue evidence="1">Leaf</tissue>
    </source>
</reference>
<dbReference type="EMBL" id="JAIQCV010000002">
    <property type="protein sequence ID" value="KAH1121717.1"/>
    <property type="molecule type" value="Genomic_DNA"/>
</dbReference>
<evidence type="ECO:0000313" key="2">
    <source>
        <dbReference type="Proteomes" id="UP000828251"/>
    </source>
</evidence>
<accession>A0A9D3WDM7</accession>
<organism evidence="1 2">
    <name type="scientific">Gossypium stocksii</name>
    <dbReference type="NCBI Taxonomy" id="47602"/>
    <lineage>
        <taxon>Eukaryota</taxon>
        <taxon>Viridiplantae</taxon>
        <taxon>Streptophyta</taxon>
        <taxon>Embryophyta</taxon>
        <taxon>Tracheophyta</taxon>
        <taxon>Spermatophyta</taxon>
        <taxon>Magnoliopsida</taxon>
        <taxon>eudicotyledons</taxon>
        <taxon>Gunneridae</taxon>
        <taxon>Pentapetalae</taxon>
        <taxon>rosids</taxon>
        <taxon>malvids</taxon>
        <taxon>Malvales</taxon>
        <taxon>Malvaceae</taxon>
        <taxon>Malvoideae</taxon>
        <taxon>Gossypium</taxon>
    </lineage>
</organism>
<comment type="caution">
    <text evidence="1">The sequence shown here is derived from an EMBL/GenBank/DDBJ whole genome shotgun (WGS) entry which is preliminary data.</text>
</comment>
<protein>
    <submittedName>
        <fullName evidence="1">Uncharacterized protein</fullName>
    </submittedName>
</protein>
<dbReference type="Proteomes" id="UP000828251">
    <property type="component" value="Unassembled WGS sequence"/>
</dbReference>
<gene>
    <name evidence="1" type="ORF">J1N35_004877</name>
</gene>
<name>A0A9D3WDM7_9ROSI</name>
<dbReference type="AlphaFoldDB" id="A0A9D3WDM7"/>
<sequence>MEVSDNQTEGGWGRVSTGSALTVSTHKFKRRRVSTVRDFSLGCGRVTVSNYGLTRQIAVDHSSEGKR</sequence>
<evidence type="ECO:0000313" key="1">
    <source>
        <dbReference type="EMBL" id="KAH1121717.1"/>
    </source>
</evidence>
<keyword evidence="2" id="KW-1185">Reference proteome</keyword>
<proteinExistence type="predicted"/>